<comment type="caution">
    <text evidence="3">The sequence shown here is derived from an EMBL/GenBank/DDBJ whole genome shotgun (WGS) entry which is preliminary data.</text>
</comment>
<feature type="transmembrane region" description="Helical" evidence="1">
    <location>
        <begin position="66"/>
        <end position="89"/>
    </location>
</feature>
<dbReference type="InterPro" id="IPR052710">
    <property type="entry name" value="CAAX_protease"/>
</dbReference>
<evidence type="ECO:0000256" key="1">
    <source>
        <dbReference type="SAM" id="Phobius"/>
    </source>
</evidence>
<reference evidence="3" key="1">
    <citation type="submission" date="2021-01" db="EMBL/GenBank/DDBJ databases">
        <title>Modified the classification status of verrucomicrobia.</title>
        <authorList>
            <person name="Feng X."/>
        </authorList>
    </citation>
    <scope>NUCLEOTIDE SEQUENCE</scope>
    <source>
        <strain evidence="3">KCTC 13126</strain>
    </source>
</reference>
<evidence type="ECO:0000313" key="4">
    <source>
        <dbReference type="Proteomes" id="UP000617628"/>
    </source>
</evidence>
<dbReference type="Proteomes" id="UP000617628">
    <property type="component" value="Unassembled WGS sequence"/>
</dbReference>
<dbReference type="PANTHER" id="PTHR36435:SF1">
    <property type="entry name" value="CAAX AMINO TERMINAL PROTEASE FAMILY PROTEIN"/>
    <property type="match status" value="1"/>
</dbReference>
<keyword evidence="4" id="KW-1185">Reference proteome</keyword>
<dbReference type="GO" id="GO:0004175">
    <property type="term" value="F:endopeptidase activity"/>
    <property type="evidence" value="ECO:0007669"/>
    <property type="project" value="UniProtKB-ARBA"/>
</dbReference>
<feature type="transmembrane region" description="Helical" evidence="1">
    <location>
        <begin position="158"/>
        <end position="177"/>
    </location>
</feature>
<dbReference type="InterPro" id="IPR003675">
    <property type="entry name" value="Rce1/LyrA-like_dom"/>
</dbReference>
<organism evidence="3 4">
    <name type="scientific">Pelagicoccus mobilis</name>
    <dbReference type="NCBI Taxonomy" id="415221"/>
    <lineage>
        <taxon>Bacteria</taxon>
        <taxon>Pseudomonadati</taxon>
        <taxon>Verrucomicrobiota</taxon>
        <taxon>Opitutia</taxon>
        <taxon>Puniceicoccales</taxon>
        <taxon>Pelagicoccaceae</taxon>
        <taxon>Pelagicoccus</taxon>
    </lineage>
</organism>
<keyword evidence="3" id="KW-0378">Hydrolase</keyword>
<keyword evidence="1" id="KW-0472">Membrane</keyword>
<accession>A0A934S2P6</accession>
<feature type="transmembrane region" description="Helical" evidence="1">
    <location>
        <begin position="110"/>
        <end position="128"/>
    </location>
</feature>
<dbReference type="RefSeq" id="WP_200358436.1">
    <property type="nucleotide sequence ID" value="NZ_JAENIL010000065.1"/>
</dbReference>
<feature type="transmembrane region" description="Helical" evidence="1">
    <location>
        <begin position="28"/>
        <end position="46"/>
    </location>
</feature>
<keyword evidence="1" id="KW-1133">Transmembrane helix</keyword>
<evidence type="ECO:0000313" key="3">
    <source>
        <dbReference type="EMBL" id="MBK1879989.1"/>
    </source>
</evidence>
<dbReference type="GO" id="GO:0080120">
    <property type="term" value="P:CAAX-box protein maturation"/>
    <property type="evidence" value="ECO:0007669"/>
    <property type="project" value="UniProtKB-ARBA"/>
</dbReference>
<gene>
    <name evidence="3" type="ORF">JIN87_24100</name>
</gene>
<dbReference type="EMBL" id="JAENIL010000065">
    <property type="protein sequence ID" value="MBK1879989.1"/>
    <property type="molecule type" value="Genomic_DNA"/>
</dbReference>
<dbReference type="AlphaFoldDB" id="A0A934S2P6"/>
<keyword evidence="3" id="KW-0482">Metalloprotease</keyword>
<keyword evidence="1" id="KW-0812">Transmembrane</keyword>
<proteinExistence type="predicted"/>
<dbReference type="Pfam" id="PF02517">
    <property type="entry name" value="Rce1-like"/>
    <property type="match status" value="1"/>
</dbReference>
<sequence>MLAEPLDNPAKKPSHTMLPKWEIRGSDFAIFVAFLFSSMGLVSLIFQNVAAKFLVTDPDAPMPLLVSLSANLGMQFGMLASFLVFRKIIQHQDFTPPPHRRYSPTKSMQVGLKWLIMAYPIMIGINLLSRTILNLLGFEQVIQDPIRMVQEGGTTFELFAMYAMIVAVAPICEEVAFRGGIFRYLHHRVPLYASLGLSAFFFALLHANLYSFAPLMTIGVMLALAYRESGSLISCFTFHAAFNSINLALILLFPEMS</sequence>
<protein>
    <submittedName>
        <fullName evidence="3">CPBP family intramembrane metalloprotease</fullName>
    </submittedName>
</protein>
<feature type="domain" description="CAAX prenyl protease 2/Lysostaphin resistance protein A-like" evidence="2">
    <location>
        <begin position="158"/>
        <end position="244"/>
    </location>
</feature>
<dbReference type="GO" id="GO:0008237">
    <property type="term" value="F:metallopeptidase activity"/>
    <property type="evidence" value="ECO:0007669"/>
    <property type="project" value="UniProtKB-KW"/>
</dbReference>
<evidence type="ECO:0000259" key="2">
    <source>
        <dbReference type="Pfam" id="PF02517"/>
    </source>
</evidence>
<feature type="transmembrane region" description="Helical" evidence="1">
    <location>
        <begin position="230"/>
        <end position="253"/>
    </location>
</feature>
<dbReference type="PANTHER" id="PTHR36435">
    <property type="entry name" value="SLR1288 PROTEIN"/>
    <property type="match status" value="1"/>
</dbReference>
<name>A0A934S2P6_9BACT</name>
<keyword evidence="3" id="KW-0645">Protease</keyword>